<organism evidence="1 2">
    <name type="scientific">Hymenolepis diminuta</name>
    <name type="common">Rat tapeworm</name>
    <dbReference type="NCBI Taxonomy" id="6216"/>
    <lineage>
        <taxon>Eukaryota</taxon>
        <taxon>Metazoa</taxon>
        <taxon>Spiralia</taxon>
        <taxon>Lophotrochozoa</taxon>
        <taxon>Platyhelminthes</taxon>
        <taxon>Cestoda</taxon>
        <taxon>Eucestoda</taxon>
        <taxon>Cyclophyllidea</taxon>
        <taxon>Hymenolepididae</taxon>
        <taxon>Hymenolepis</taxon>
    </lineage>
</organism>
<protein>
    <submittedName>
        <fullName evidence="1">Uncharacterized protein</fullName>
    </submittedName>
</protein>
<evidence type="ECO:0000313" key="1">
    <source>
        <dbReference type="EMBL" id="VUZ56508.1"/>
    </source>
</evidence>
<dbReference type="Proteomes" id="UP000321570">
    <property type="component" value="Unassembled WGS sequence"/>
</dbReference>
<sequence length="258" mass="30056">MGLLGTENNGMSLKPSIDKSLLDLVVSTGYTYVLHTGIGKEFSYSRVNKQMDRISTADYISDVRKKMLESQSPTHILETELEEIKRTVCILEKAETLADALVQINIREPAEKIFATYYYQMATNEELVDANKIFKLLTGSPYVRRKADLEKLLFAKITDQEVLRDLEETRHLLCKRILSKRSPTATIKQVKTTKKIDRLHRKSDIKQETINLELMYLIRDAEQRKTTRVHFPISYEENREKTQLKNLFLEENYYQNSP</sequence>
<keyword evidence="2" id="KW-1185">Reference proteome</keyword>
<dbReference type="AlphaFoldDB" id="A0A564ZCB9"/>
<accession>A0A564ZCB9</accession>
<reference evidence="1 2" key="1">
    <citation type="submission" date="2019-07" db="EMBL/GenBank/DDBJ databases">
        <authorList>
            <person name="Jastrzebski P J."/>
            <person name="Paukszto L."/>
            <person name="Jastrzebski P J."/>
        </authorList>
    </citation>
    <scope>NUCLEOTIDE SEQUENCE [LARGE SCALE GENOMIC DNA]</scope>
    <source>
        <strain evidence="1 2">WMS-il1</strain>
    </source>
</reference>
<feature type="non-terminal residue" evidence="1">
    <location>
        <position position="258"/>
    </location>
</feature>
<evidence type="ECO:0000313" key="2">
    <source>
        <dbReference type="Proteomes" id="UP000321570"/>
    </source>
</evidence>
<dbReference type="EMBL" id="CABIJS010000705">
    <property type="protein sequence ID" value="VUZ56508.1"/>
    <property type="molecule type" value="Genomic_DNA"/>
</dbReference>
<name>A0A564ZCB9_HYMDI</name>
<gene>
    <name evidence="1" type="ORF">WMSIL1_LOCUS14114</name>
</gene>
<proteinExistence type="predicted"/>